<dbReference type="KEGG" id="psac:PSM36_1394"/>
<feature type="domain" description="PglD N-terminal" evidence="2">
    <location>
        <begin position="3"/>
        <end position="61"/>
    </location>
</feature>
<accession>A0A1R3SV76</accession>
<dbReference type="STRING" id="1642647.PSM36_1394"/>
<comment type="similarity">
    <text evidence="1">Belongs to the transferase hexapeptide repeat family.</text>
</comment>
<evidence type="ECO:0000259" key="2">
    <source>
        <dbReference type="Pfam" id="PF17836"/>
    </source>
</evidence>
<dbReference type="Proteomes" id="UP000187464">
    <property type="component" value="Chromosome I"/>
</dbReference>
<evidence type="ECO:0000313" key="4">
    <source>
        <dbReference type="Proteomes" id="UP000187464"/>
    </source>
</evidence>
<dbReference type="AlphaFoldDB" id="A0A1R3SV76"/>
<dbReference type="PANTHER" id="PTHR43300:SF7">
    <property type="entry name" value="UDP-N-ACETYLBACILLOSAMINE N-ACETYLTRANSFERASE"/>
    <property type="match status" value="1"/>
</dbReference>
<dbReference type="RefSeq" id="WP_076930086.1">
    <property type="nucleotide sequence ID" value="NZ_LT605205.1"/>
</dbReference>
<gene>
    <name evidence="3" type="ORF">PSM36_1394</name>
</gene>
<dbReference type="Pfam" id="PF17836">
    <property type="entry name" value="PglD_N"/>
    <property type="match status" value="1"/>
</dbReference>
<dbReference type="CDD" id="cd03360">
    <property type="entry name" value="LbH_AT_putative"/>
    <property type="match status" value="1"/>
</dbReference>
<dbReference type="EMBL" id="LT605205">
    <property type="protein sequence ID" value="SCD20216.1"/>
    <property type="molecule type" value="Genomic_DNA"/>
</dbReference>
<protein>
    <recommendedName>
        <fullName evidence="2">PglD N-terminal domain-containing protein</fullName>
    </recommendedName>
</protein>
<proteinExistence type="inferred from homology"/>
<keyword evidence="4" id="KW-1185">Reference proteome</keyword>
<evidence type="ECO:0000256" key="1">
    <source>
        <dbReference type="ARBA" id="ARBA00007274"/>
    </source>
</evidence>
<dbReference type="Gene3D" id="3.40.50.20">
    <property type="match status" value="1"/>
</dbReference>
<organism evidence="3 4">
    <name type="scientific">Proteiniphilum saccharofermentans</name>
    <dbReference type="NCBI Taxonomy" id="1642647"/>
    <lineage>
        <taxon>Bacteria</taxon>
        <taxon>Pseudomonadati</taxon>
        <taxon>Bacteroidota</taxon>
        <taxon>Bacteroidia</taxon>
        <taxon>Bacteroidales</taxon>
        <taxon>Dysgonomonadaceae</taxon>
        <taxon>Proteiniphilum</taxon>
    </lineage>
</organism>
<reference evidence="3 4" key="1">
    <citation type="submission" date="2016-08" db="EMBL/GenBank/DDBJ databases">
        <authorList>
            <person name="Seilhamer J.J."/>
        </authorList>
    </citation>
    <scope>NUCLEOTIDE SEQUENCE [LARGE SCALE GENOMIC DNA]</scope>
    <source>
        <strain evidence="3">M3/6</strain>
    </source>
</reference>
<dbReference type="SUPFAM" id="SSF51161">
    <property type="entry name" value="Trimeric LpxA-like enzymes"/>
    <property type="match status" value="1"/>
</dbReference>
<dbReference type="Gene3D" id="2.160.10.10">
    <property type="entry name" value="Hexapeptide repeat proteins"/>
    <property type="match status" value="1"/>
</dbReference>
<dbReference type="PANTHER" id="PTHR43300">
    <property type="entry name" value="ACETYLTRANSFERASE"/>
    <property type="match status" value="1"/>
</dbReference>
<dbReference type="Pfam" id="PF00132">
    <property type="entry name" value="Hexapep"/>
    <property type="match status" value="1"/>
</dbReference>
<dbReference type="InterPro" id="IPR020019">
    <property type="entry name" value="AcTrfase_PglD-like"/>
</dbReference>
<dbReference type="InterPro" id="IPR001451">
    <property type="entry name" value="Hexapep"/>
</dbReference>
<evidence type="ECO:0000313" key="3">
    <source>
        <dbReference type="EMBL" id="SCD20216.1"/>
    </source>
</evidence>
<dbReference type="InterPro" id="IPR041561">
    <property type="entry name" value="PglD_N"/>
</dbReference>
<dbReference type="InterPro" id="IPR011004">
    <property type="entry name" value="Trimer_LpxA-like_sf"/>
</dbReference>
<name>A0A1R3SV76_9BACT</name>
<dbReference type="InterPro" id="IPR050179">
    <property type="entry name" value="Trans_hexapeptide_repeat"/>
</dbReference>
<sequence>MKKLIIMGGYGNGTVVQSTVEDINAVKPEWEILGFLNDRETEPINGYPVLGKIDKETVDRYLPDKDVYFFYTLISVKMNHKFLHKLLDLQIPEERFATVIHPTAVISKFAKIGHGVCIQPFVSVGPNTVIGNHVQIYAQALVGHGAKLDNYSYVANNACIGADVHLKEGAYLGTNTSTLEFITLGKWSICGIGAVVLKDVPDFAKMVGNPARQIGSVE</sequence>